<dbReference type="InterPro" id="IPR021288">
    <property type="entry name" value="Surface_antigen"/>
</dbReference>
<dbReference type="Pfam" id="PF11054">
    <property type="entry name" value="Surface_antigen"/>
    <property type="match status" value="1"/>
</dbReference>
<evidence type="ECO:0000256" key="1">
    <source>
        <dbReference type="SAM" id="MobiDB-lite"/>
    </source>
</evidence>
<dbReference type="AlphaFoldDB" id="U6LNJ6"/>
<reference evidence="3" key="1">
    <citation type="submission" date="2013-10" db="EMBL/GenBank/DDBJ databases">
        <title>Genomic analysis of the causative agents of coccidiosis in chickens.</title>
        <authorList>
            <person name="Reid A.J."/>
            <person name="Blake D."/>
            <person name="Billington K."/>
            <person name="Browne H."/>
            <person name="Dunn M."/>
            <person name="Hung S."/>
            <person name="Kawahara F."/>
            <person name="Miranda-Saavedra D."/>
            <person name="Mourier T."/>
            <person name="Nagra H."/>
            <person name="Otto T.D."/>
            <person name="Rawlings N."/>
            <person name="Sanchez A."/>
            <person name="Sanders M."/>
            <person name="Subramaniam C."/>
            <person name="Tay Y."/>
            <person name="Dear P."/>
            <person name="Doerig C."/>
            <person name="Gruber A."/>
            <person name="Parkinson J."/>
            <person name="Shirley M."/>
            <person name="Wan K.L."/>
            <person name="Berriman M."/>
            <person name="Tomley F."/>
            <person name="Pain A."/>
        </authorList>
    </citation>
    <scope>NUCLEOTIDE SEQUENCE [LARGE SCALE GENOMIC DNA]</scope>
    <source>
        <strain evidence="3">Houghton</strain>
    </source>
</reference>
<keyword evidence="2" id="KW-0732">Signal</keyword>
<evidence type="ECO:0000313" key="4">
    <source>
        <dbReference type="Proteomes" id="UP000030750"/>
    </source>
</evidence>
<organism evidence="3 4">
    <name type="scientific">Eimeria brunetti</name>
    <dbReference type="NCBI Taxonomy" id="51314"/>
    <lineage>
        <taxon>Eukaryota</taxon>
        <taxon>Sar</taxon>
        <taxon>Alveolata</taxon>
        <taxon>Apicomplexa</taxon>
        <taxon>Conoidasida</taxon>
        <taxon>Coccidia</taxon>
        <taxon>Eucoccidiorida</taxon>
        <taxon>Eimeriorina</taxon>
        <taxon>Eimeriidae</taxon>
        <taxon>Eimeria</taxon>
    </lineage>
</organism>
<keyword evidence="4" id="KW-1185">Reference proteome</keyword>
<feature type="region of interest" description="Disordered" evidence="1">
    <location>
        <begin position="162"/>
        <end position="243"/>
    </location>
</feature>
<dbReference type="VEuPathDB" id="ToxoDB:EBH_0036830"/>
<feature type="compositionally biased region" description="Polar residues" evidence="1">
    <location>
        <begin position="187"/>
        <end position="205"/>
    </location>
</feature>
<gene>
    <name evidence="3" type="ORF">EBH_0036830</name>
</gene>
<sequence>MKTFGSVLLAAALLGAARAEDSSGAGTKKGSAVAANCLADFNKVREQAALDPFTAEEVATNKIPTSDTKYIEKGQAVTGVEETSKRTGTYAYAPQTGSTADCSAAVSFWKGAHKNFEELPPAYNKEEEGLYADSKNRSLVALFNPNKGATVDCVYFTCPLTTTTTTTSPTTTPKPTTTPQSPTVSSGQGKASSSERQPAAESSTVENHERESAAASPAAPISNEDGTQKSDPEGPSVRRLSTSEGTVSGLVCLTNPAALVNEKMPFSEDVWNNIKEAIENSAPASTLSALLASATFLLVSFITL</sequence>
<evidence type="ECO:0000256" key="2">
    <source>
        <dbReference type="SAM" id="SignalP"/>
    </source>
</evidence>
<evidence type="ECO:0000313" key="3">
    <source>
        <dbReference type="EMBL" id="CDJ50843.1"/>
    </source>
</evidence>
<feature type="compositionally biased region" description="Low complexity" evidence="1">
    <location>
        <begin position="162"/>
        <end position="186"/>
    </location>
</feature>
<feature type="signal peptide" evidence="2">
    <location>
        <begin position="1"/>
        <end position="19"/>
    </location>
</feature>
<protein>
    <submittedName>
        <fullName evidence="3">SAG family member</fullName>
    </submittedName>
</protein>
<dbReference type="EMBL" id="HG712457">
    <property type="protein sequence ID" value="CDJ50843.1"/>
    <property type="molecule type" value="Genomic_DNA"/>
</dbReference>
<accession>U6LNJ6</accession>
<dbReference type="OrthoDB" id="346569at2759"/>
<dbReference type="Proteomes" id="UP000030750">
    <property type="component" value="Unassembled WGS sequence"/>
</dbReference>
<name>U6LNJ6_9EIME</name>
<reference evidence="3" key="2">
    <citation type="submission" date="2013-10" db="EMBL/GenBank/DDBJ databases">
        <authorList>
            <person name="Aslett M."/>
        </authorList>
    </citation>
    <scope>NUCLEOTIDE SEQUENCE [LARGE SCALE GENOMIC DNA]</scope>
    <source>
        <strain evidence="3">Houghton</strain>
    </source>
</reference>
<proteinExistence type="predicted"/>
<feature type="chain" id="PRO_5004674265" evidence="2">
    <location>
        <begin position="20"/>
        <end position="304"/>
    </location>
</feature>